<organism evidence="7 8">
    <name type="scientific">Romanomermis culicivorax</name>
    <name type="common">Nematode worm</name>
    <dbReference type="NCBI Taxonomy" id="13658"/>
    <lineage>
        <taxon>Eukaryota</taxon>
        <taxon>Metazoa</taxon>
        <taxon>Ecdysozoa</taxon>
        <taxon>Nematoda</taxon>
        <taxon>Enoplea</taxon>
        <taxon>Dorylaimia</taxon>
        <taxon>Mermithida</taxon>
        <taxon>Mermithoidea</taxon>
        <taxon>Mermithidae</taxon>
        <taxon>Romanomermis</taxon>
    </lineage>
</organism>
<evidence type="ECO:0000256" key="1">
    <source>
        <dbReference type="ARBA" id="ARBA00004370"/>
    </source>
</evidence>
<comment type="subcellular location">
    <subcellularLocation>
        <location evidence="1">Membrane</location>
    </subcellularLocation>
</comment>
<feature type="domain" description="G-protein coupled receptors family 1 profile" evidence="6">
    <location>
        <begin position="85"/>
        <end position="127"/>
    </location>
</feature>
<keyword evidence="4 5" id="KW-0472">Membrane</keyword>
<feature type="transmembrane region" description="Helical" evidence="5">
    <location>
        <begin position="106"/>
        <end position="126"/>
    </location>
</feature>
<keyword evidence="2 5" id="KW-0812">Transmembrane</keyword>
<dbReference type="Gene3D" id="1.20.1070.10">
    <property type="entry name" value="Rhodopsin 7-helix transmembrane proteins"/>
    <property type="match status" value="1"/>
</dbReference>
<evidence type="ECO:0000256" key="5">
    <source>
        <dbReference type="SAM" id="Phobius"/>
    </source>
</evidence>
<keyword evidence="3 5" id="KW-1133">Transmembrane helix</keyword>
<keyword evidence="7" id="KW-1185">Reference proteome</keyword>
<evidence type="ECO:0000259" key="6">
    <source>
        <dbReference type="PROSITE" id="PS50262"/>
    </source>
</evidence>
<evidence type="ECO:0000256" key="2">
    <source>
        <dbReference type="ARBA" id="ARBA00022692"/>
    </source>
</evidence>
<evidence type="ECO:0000313" key="7">
    <source>
        <dbReference type="Proteomes" id="UP000887565"/>
    </source>
</evidence>
<proteinExistence type="predicted"/>
<name>A0A915IRQ6_ROMCU</name>
<dbReference type="InterPro" id="IPR017452">
    <property type="entry name" value="GPCR_Rhodpsn_7TM"/>
</dbReference>
<evidence type="ECO:0000256" key="3">
    <source>
        <dbReference type="ARBA" id="ARBA00022989"/>
    </source>
</evidence>
<dbReference type="SUPFAM" id="SSF81321">
    <property type="entry name" value="Family A G protein-coupled receptor-like"/>
    <property type="match status" value="1"/>
</dbReference>
<accession>A0A915IRQ6</accession>
<dbReference type="WBParaSite" id="nRc.2.0.1.t16074-RA">
    <property type="protein sequence ID" value="nRc.2.0.1.t16074-RA"/>
    <property type="gene ID" value="nRc.2.0.1.g16074"/>
</dbReference>
<feature type="transmembrane region" description="Helical" evidence="5">
    <location>
        <begin position="74"/>
        <end position="94"/>
    </location>
</feature>
<evidence type="ECO:0000313" key="8">
    <source>
        <dbReference type="WBParaSite" id="nRc.2.0.1.t16074-RA"/>
    </source>
</evidence>
<dbReference type="Proteomes" id="UP000887565">
    <property type="component" value="Unplaced"/>
</dbReference>
<dbReference type="AlphaFoldDB" id="A0A915IRQ6"/>
<sequence>MSTNSKNEKKKDKNCQVVIVNGFACLLSKVYSQVSDSQEGDSHMIELLRNFQTMNITLKYFIQSNYDKITQPYIISYMAVTALASLAGTIVTFLETSSLRETRNFFIINLAIADLLVNGIVMPYSIF</sequence>
<dbReference type="PROSITE" id="PS50262">
    <property type="entry name" value="G_PROTEIN_RECEP_F1_2"/>
    <property type="match status" value="1"/>
</dbReference>
<protein>
    <submittedName>
        <fullName evidence="8">G-protein coupled receptors family 1 profile domain-containing protein</fullName>
    </submittedName>
</protein>
<evidence type="ECO:0000256" key="4">
    <source>
        <dbReference type="ARBA" id="ARBA00023136"/>
    </source>
</evidence>
<reference evidence="8" key="1">
    <citation type="submission" date="2022-11" db="UniProtKB">
        <authorList>
            <consortium name="WormBaseParasite"/>
        </authorList>
    </citation>
    <scope>IDENTIFICATION</scope>
</reference>
<dbReference type="GO" id="GO:0016020">
    <property type="term" value="C:membrane"/>
    <property type="evidence" value="ECO:0007669"/>
    <property type="project" value="UniProtKB-SubCell"/>
</dbReference>